<accession>A0AA35T3N4</accession>
<dbReference type="Gene3D" id="2.130.10.130">
    <property type="entry name" value="Integrin alpha, N-terminal"/>
    <property type="match status" value="2"/>
</dbReference>
<gene>
    <name evidence="3" type="ORF">GBAR_LOCUS22894</name>
</gene>
<evidence type="ECO:0000256" key="2">
    <source>
        <dbReference type="SAM" id="Phobius"/>
    </source>
</evidence>
<keyword evidence="1" id="KW-0732">Signal</keyword>
<dbReference type="EMBL" id="CASHTH010003165">
    <property type="protein sequence ID" value="CAI8041175.1"/>
    <property type="molecule type" value="Genomic_DNA"/>
</dbReference>
<proteinExistence type="predicted"/>
<dbReference type="AlphaFoldDB" id="A0AA35T3N4"/>
<keyword evidence="2" id="KW-0472">Membrane</keyword>
<protein>
    <submittedName>
        <fullName evidence="3">Cartilage acidic protein 1</fullName>
    </submittedName>
</protein>
<dbReference type="SUPFAM" id="SSF69318">
    <property type="entry name" value="Integrin alpha N-terminal domain"/>
    <property type="match status" value="1"/>
</dbReference>
<dbReference type="Proteomes" id="UP001174909">
    <property type="component" value="Unassembled WGS sequence"/>
</dbReference>
<keyword evidence="4" id="KW-1185">Reference proteome</keyword>
<name>A0AA35T3N4_GEOBA</name>
<evidence type="ECO:0000313" key="4">
    <source>
        <dbReference type="Proteomes" id="UP001174909"/>
    </source>
</evidence>
<dbReference type="InterPro" id="IPR028994">
    <property type="entry name" value="Integrin_alpha_N"/>
</dbReference>
<dbReference type="Pfam" id="PF13517">
    <property type="entry name" value="FG-GAP_3"/>
    <property type="match status" value="3"/>
</dbReference>
<keyword evidence="2" id="KW-1133">Transmembrane helix</keyword>
<dbReference type="PANTHER" id="PTHR16026:SF0">
    <property type="entry name" value="CARTILAGE ACIDIC PROTEIN 1"/>
    <property type="match status" value="1"/>
</dbReference>
<dbReference type="InterPro" id="IPR027039">
    <property type="entry name" value="Crtac1"/>
</dbReference>
<feature type="transmembrane region" description="Helical" evidence="2">
    <location>
        <begin position="12"/>
        <end position="31"/>
    </location>
</feature>
<keyword evidence="2" id="KW-0812">Transmembrane</keyword>
<dbReference type="PANTHER" id="PTHR16026">
    <property type="entry name" value="CARTILAGE ACIDIC PROTEIN 1"/>
    <property type="match status" value="1"/>
</dbReference>
<sequence>MRKTDTNGTPSLYRLFVFALISFQYCTIASTEPIFIDVTESAGITFVHTDGRSGVRLFNEFLGSGGGFFDYDGDGDLDIYLVNGAVQTGGGQDQTPHNVLYQNNGDNTFTDVTDKAGVGSSAYGTGATVGDYDNDGDIDLYVTNFGEDQLYRNNGDSTFTDVTTHAQVNNSNWGTSCAFADVDNDGHLDLYVANYAAYAPENDIRCEERGVHVYCGPHAYPAVHDTFYKNNGDGTFIDMSVLYRPSDLMPQHGLGVTFGDYDADGDTDLYVANDQDPNFLFQNSGSGNFLEVALISGVCYNDMGKEEAGMGADFGDYDNDGWLDLTVSNYQTETNTVYHNHDGTFFTDNTITSGIAEVTHGYLGWGIKLFDYDNDGYQDIFVANGHLMDNIAVLETHVPYPQRNLLFRNLGDGRFANVMSETDGLALEKVSRGAAIGDYDNDGDLDILVTNCNQRPDLLQNAIGNRNNWIQIQVVGQKSNRSGIGAKI</sequence>
<dbReference type="InterPro" id="IPR013517">
    <property type="entry name" value="FG-GAP"/>
</dbReference>
<comment type="caution">
    <text evidence="3">The sequence shown here is derived from an EMBL/GenBank/DDBJ whole genome shotgun (WGS) entry which is preliminary data.</text>
</comment>
<evidence type="ECO:0000256" key="1">
    <source>
        <dbReference type="ARBA" id="ARBA00022729"/>
    </source>
</evidence>
<organism evidence="3 4">
    <name type="scientific">Geodia barretti</name>
    <name type="common">Barrett's horny sponge</name>
    <dbReference type="NCBI Taxonomy" id="519541"/>
    <lineage>
        <taxon>Eukaryota</taxon>
        <taxon>Metazoa</taxon>
        <taxon>Porifera</taxon>
        <taxon>Demospongiae</taxon>
        <taxon>Heteroscleromorpha</taxon>
        <taxon>Tetractinellida</taxon>
        <taxon>Astrophorina</taxon>
        <taxon>Geodiidae</taxon>
        <taxon>Geodia</taxon>
    </lineage>
</organism>
<reference evidence="3" key="1">
    <citation type="submission" date="2023-03" db="EMBL/GenBank/DDBJ databases">
        <authorList>
            <person name="Steffen K."/>
            <person name="Cardenas P."/>
        </authorList>
    </citation>
    <scope>NUCLEOTIDE SEQUENCE</scope>
</reference>
<evidence type="ECO:0000313" key="3">
    <source>
        <dbReference type="EMBL" id="CAI8041175.1"/>
    </source>
</evidence>